<dbReference type="GO" id="GO:0098552">
    <property type="term" value="C:side of membrane"/>
    <property type="evidence" value="ECO:0007669"/>
    <property type="project" value="UniProtKB-KW"/>
</dbReference>
<dbReference type="PANTHER" id="PTHR32077:SF59">
    <property type="entry name" value="FASCICLIN-LIKE ARABINOGALACTAN PROTEIN 12"/>
    <property type="match status" value="1"/>
</dbReference>
<dbReference type="InterPro" id="IPR045003">
    <property type="entry name" value="FLA_A"/>
</dbReference>
<organism evidence="14 15">
    <name type="scientific">Tripterygium wilfordii</name>
    <name type="common">Thunder God vine</name>
    <dbReference type="NCBI Taxonomy" id="458696"/>
    <lineage>
        <taxon>Eukaryota</taxon>
        <taxon>Viridiplantae</taxon>
        <taxon>Streptophyta</taxon>
        <taxon>Embryophyta</taxon>
        <taxon>Tracheophyta</taxon>
        <taxon>Spermatophyta</taxon>
        <taxon>Magnoliopsida</taxon>
        <taxon>eudicotyledons</taxon>
        <taxon>Gunneridae</taxon>
        <taxon>Pentapetalae</taxon>
        <taxon>rosids</taxon>
        <taxon>fabids</taxon>
        <taxon>Celastrales</taxon>
        <taxon>Celastraceae</taxon>
        <taxon>Tripterygium</taxon>
    </lineage>
</organism>
<feature type="chain" id="PRO_5029554843" evidence="12">
    <location>
        <begin position="27"/>
        <end position="249"/>
    </location>
</feature>
<reference evidence="14 15" key="1">
    <citation type="journal article" date="2020" name="Nat. Commun.">
        <title>Genome of Tripterygium wilfordii and identification of cytochrome P450 involved in triptolide biosynthesis.</title>
        <authorList>
            <person name="Tu L."/>
            <person name="Su P."/>
            <person name="Zhang Z."/>
            <person name="Gao L."/>
            <person name="Wang J."/>
            <person name="Hu T."/>
            <person name="Zhou J."/>
            <person name="Zhang Y."/>
            <person name="Zhao Y."/>
            <person name="Liu Y."/>
            <person name="Song Y."/>
            <person name="Tong Y."/>
            <person name="Lu Y."/>
            <person name="Yang J."/>
            <person name="Xu C."/>
            <person name="Jia M."/>
            <person name="Peters R.J."/>
            <person name="Huang L."/>
            <person name="Gao W."/>
        </authorList>
    </citation>
    <scope>NUCLEOTIDE SEQUENCE [LARGE SCALE GENOMIC DNA]</scope>
    <source>
        <strain evidence="15">cv. XIE 37</strain>
        <tissue evidence="14">Leaf</tissue>
    </source>
</reference>
<keyword evidence="15" id="KW-1185">Reference proteome</keyword>
<sequence length="249" mass="26375">MLKQTTFFASSLIFLCFLHCSTLILSQAPALAPAPPGPTNVTKILEKAGSFSVLIRLLKSSQIVSNLNNQLNDSNNGITIFAPSDNAFSSLKPGTLNSLTDQQQSELLQFHMIPSYLTTSQFQTVSNPLRTQAGGDVTSGRFAFNITTTGNSVNITTGLTNTSVSGTVYTDGQLAIYQVDKVLLPIDVFTPKPPAPAPAPEKPKKKKHISEGPSTAADASGAVSNYILITFNVVVVYGVAIVAAMLVTL</sequence>
<comment type="function">
    <text evidence="9">May be a cell surface adhesion protein.</text>
</comment>
<comment type="similarity">
    <text evidence="2">Belongs to the fasciclin-like AGP family.</text>
</comment>
<keyword evidence="8" id="KW-0325">Glycoprotein</keyword>
<dbReference type="InterPro" id="IPR000782">
    <property type="entry name" value="FAS1_domain"/>
</dbReference>
<keyword evidence="4" id="KW-0336">GPI-anchor</keyword>
<dbReference type="SMART" id="SM00554">
    <property type="entry name" value="FAS1"/>
    <property type="match status" value="1"/>
</dbReference>
<keyword evidence="7 11" id="KW-0472">Membrane</keyword>
<evidence type="ECO:0000256" key="5">
    <source>
        <dbReference type="ARBA" id="ARBA00022729"/>
    </source>
</evidence>
<evidence type="ECO:0000256" key="12">
    <source>
        <dbReference type="SAM" id="SignalP"/>
    </source>
</evidence>
<dbReference type="SUPFAM" id="SSF82153">
    <property type="entry name" value="FAS1 domain"/>
    <property type="match status" value="1"/>
</dbReference>
<dbReference type="InParanoid" id="A0A7J7BZY4"/>
<dbReference type="FunCoup" id="A0A7J7BZY4">
    <property type="interactions" value="9"/>
</dbReference>
<evidence type="ECO:0000256" key="4">
    <source>
        <dbReference type="ARBA" id="ARBA00022622"/>
    </source>
</evidence>
<accession>A0A7J7BZY4</accession>
<comment type="subcellular location">
    <subcellularLocation>
        <location evidence="1">Cell membrane</location>
        <topology evidence="1">Lipid-anchor</topology>
        <topology evidence="1">GPI-anchor</topology>
    </subcellularLocation>
</comment>
<gene>
    <name evidence="14" type="ORF">HS088_TW22G01137</name>
</gene>
<dbReference type="Gene3D" id="2.30.180.10">
    <property type="entry name" value="FAS1 domain"/>
    <property type="match status" value="1"/>
</dbReference>
<evidence type="ECO:0000313" key="14">
    <source>
        <dbReference type="EMBL" id="KAF5727444.1"/>
    </source>
</evidence>
<evidence type="ECO:0000256" key="10">
    <source>
        <dbReference type="SAM" id="MobiDB-lite"/>
    </source>
</evidence>
<keyword evidence="11" id="KW-0812">Transmembrane</keyword>
<dbReference type="AlphaFoldDB" id="A0A7J7BZY4"/>
<feature type="domain" description="FAS1" evidence="13">
    <location>
        <begin position="38"/>
        <end position="183"/>
    </location>
</feature>
<dbReference type="FunFam" id="2.30.180.10:FF:000006">
    <property type="entry name" value="Fasciclin-like arabinogalactan protein 11"/>
    <property type="match status" value="1"/>
</dbReference>
<dbReference type="EMBL" id="JAAARO010000022">
    <property type="protein sequence ID" value="KAF5727444.1"/>
    <property type="molecule type" value="Genomic_DNA"/>
</dbReference>
<dbReference type="PANTHER" id="PTHR32077">
    <property type="entry name" value="FASCICLIN-LIKE ARABINOGALACTAN PROTEIN"/>
    <property type="match status" value="1"/>
</dbReference>
<evidence type="ECO:0000256" key="8">
    <source>
        <dbReference type="ARBA" id="ARBA00023180"/>
    </source>
</evidence>
<feature type="region of interest" description="Disordered" evidence="10">
    <location>
        <begin position="193"/>
        <end position="218"/>
    </location>
</feature>
<evidence type="ECO:0000256" key="1">
    <source>
        <dbReference type="ARBA" id="ARBA00004609"/>
    </source>
</evidence>
<evidence type="ECO:0000259" key="13">
    <source>
        <dbReference type="PROSITE" id="PS50213"/>
    </source>
</evidence>
<feature type="transmembrane region" description="Helical" evidence="11">
    <location>
        <begin position="226"/>
        <end position="247"/>
    </location>
</feature>
<comment type="caution">
    <text evidence="14">The sequence shown here is derived from an EMBL/GenBank/DDBJ whole genome shotgun (WGS) entry which is preliminary data.</text>
</comment>
<dbReference type="GO" id="GO:0005886">
    <property type="term" value="C:plasma membrane"/>
    <property type="evidence" value="ECO:0007669"/>
    <property type="project" value="UniProtKB-SubCell"/>
</dbReference>
<evidence type="ECO:0000256" key="7">
    <source>
        <dbReference type="ARBA" id="ARBA00023136"/>
    </source>
</evidence>
<evidence type="ECO:0000256" key="2">
    <source>
        <dbReference type="ARBA" id="ARBA00007843"/>
    </source>
</evidence>
<evidence type="ECO:0000313" key="15">
    <source>
        <dbReference type="Proteomes" id="UP000593562"/>
    </source>
</evidence>
<name>A0A7J7BZY4_TRIWF</name>
<keyword evidence="6" id="KW-0654">Proteoglycan</keyword>
<dbReference type="PROSITE" id="PS50213">
    <property type="entry name" value="FAS1"/>
    <property type="match status" value="1"/>
</dbReference>
<feature type="signal peptide" evidence="12">
    <location>
        <begin position="1"/>
        <end position="26"/>
    </location>
</feature>
<dbReference type="InterPro" id="IPR036378">
    <property type="entry name" value="FAS1_dom_sf"/>
</dbReference>
<evidence type="ECO:0000256" key="11">
    <source>
        <dbReference type="SAM" id="Phobius"/>
    </source>
</evidence>
<dbReference type="OrthoDB" id="286301at2759"/>
<evidence type="ECO:0000256" key="9">
    <source>
        <dbReference type="ARBA" id="ARBA00024686"/>
    </source>
</evidence>
<dbReference type="GO" id="GO:0009834">
    <property type="term" value="P:plant-type secondary cell wall biogenesis"/>
    <property type="evidence" value="ECO:0007669"/>
    <property type="project" value="TreeGrafter"/>
</dbReference>
<keyword evidence="11" id="KW-1133">Transmembrane helix</keyword>
<protein>
    <submittedName>
        <fullName evidence="14">Fasciclin and related adhesion glycoprotein</fullName>
    </submittedName>
</protein>
<evidence type="ECO:0000256" key="6">
    <source>
        <dbReference type="ARBA" id="ARBA00022974"/>
    </source>
</evidence>
<dbReference type="Proteomes" id="UP000593562">
    <property type="component" value="Unassembled WGS sequence"/>
</dbReference>
<keyword evidence="5 12" id="KW-0732">Signal</keyword>
<dbReference type="Pfam" id="PF02469">
    <property type="entry name" value="Fasciclin"/>
    <property type="match status" value="1"/>
</dbReference>
<keyword evidence="3" id="KW-1003">Cell membrane</keyword>
<evidence type="ECO:0000256" key="3">
    <source>
        <dbReference type="ARBA" id="ARBA00022475"/>
    </source>
</evidence>
<proteinExistence type="inferred from homology"/>
<keyword evidence="4" id="KW-0449">Lipoprotein</keyword>